<reference evidence="2" key="1">
    <citation type="submission" date="2016-10" db="EMBL/GenBank/DDBJ databases">
        <authorList>
            <person name="Varghese N."/>
            <person name="Submissions S."/>
        </authorList>
    </citation>
    <scope>NUCLEOTIDE SEQUENCE [LARGE SCALE GENOMIC DNA]</scope>
    <source>
        <strain evidence="2">DSM 44232</strain>
    </source>
</reference>
<name>A0A1I6FIS0_9PSEU</name>
<proteinExistence type="predicted"/>
<gene>
    <name evidence="1" type="ORF">SAMN04488564_12230</name>
</gene>
<dbReference type="EMBL" id="FOYL01000022">
    <property type="protein sequence ID" value="SFR29841.1"/>
    <property type="molecule type" value="Genomic_DNA"/>
</dbReference>
<accession>A0A1I6FIS0</accession>
<evidence type="ECO:0000313" key="1">
    <source>
        <dbReference type="EMBL" id="SFR29841.1"/>
    </source>
</evidence>
<dbReference type="STRING" id="84724.SAMN04488564_12230"/>
<sequence>MSASRLLEQETRALLTRLAAVRPFVLQETFVAAAAISPSALAGIEQHLIIGRREVHRRAHGFLRWLRGPGHDAPAAEQQRRFWLLRLSFQAALAQFDLFSEVITQRSEHETGVLLSGLDLAAAEALRLPGGYFEGPPVVVSLHRGLGGAIRRARTRLPGGGDNPVAIIRIPRERMIGYGVASSLVHEVGHQAAALLGLVGSIREQLRRSPAGQRRAWRMLSHWVSEIVPDLWAVARIGIGSTLGLVSLVSLPRGFVFRAPDEDPHPIPWVRVQLSCAIGDRLYPDPQWRRLAATWRDLYPLTGIRPELVEVLAELRAAIPEFASVLVEHRPASLRGWTLGEVLHNPDIQRTALLERFDAWQADPGRMPAAPPTLVFAVFGQARADGRLSPERESRLLRRLMAGWAVTSTLETARAVGRSGAGMFVGQPAIWTGRLGTPHLLTLGETSCRK</sequence>
<organism evidence="1 2">
    <name type="scientific">Lentzea waywayandensis</name>
    <dbReference type="NCBI Taxonomy" id="84724"/>
    <lineage>
        <taxon>Bacteria</taxon>
        <taxon>Bacillati</taxon>
        <taxon>Actinomycetota</taxon>
        <taxon>Actinomycetes</taxon>
        <taxon>Pseudonocardiales</taxon>
        <taxon>Pseudonocardiaceae</taxon>
        <taxon>Lentzea</taxon>
    </lineage>
</organism>
<keyword evidence="2" id="KW-1185">Reference proteome</keyword>
<dbReference type="Proteomes" id="UP000198583">
    <property type="component" value="Unassembled WGS sequence"/>
</dbReference>
<dbReference type="RefSeq" id="WP_093606225.1">
    <property type="nucleotide sequence ID" value="NZ_FOYL01000022.1"/>
</dbReference>
<protein>
    <submittedName>
        <fullName evidence="1">Uncharacterized protein</fullName>
    </submittedName>
</protein>
<dbReference type="AlphaFoldDB" id="A0A1I6FIS0"/>
<evidence type="ECO:0000313" key="2">
    <source>
        <dbReference type="Proteomes" id="UP000198583"/>
    </source>
</evidence>
<dbReference type="OrthoDB" id="569152at2"/>